<dbReference type="AlphaFoldDB" id="A0A0K9EUW2"/>
<protein>
    <recommendedName>
        <fullName evidence="5">5-formyltetrahydrofolate cyclo-ligase</fullName>
        <ecNumber evidence="5">6.3.3.2</ecNumber>
    </recommendedName>
</protein>
<evidence type="ECO:0000256" key="4">
    <source>
        <dbReference type="PIRSR" id="PIRSR006806-1"/>
    </source>
</evidence>
<reference evidence="9" key="2">
    <citation type="submission" date="2016-10" db="EMBL/GenBank/DDBJ databases">
        <authorList>
            <person name="Varghese N."/>
        </authorList>
    </citation>
    <scope>NUCLEOTIDE SEQUENCE [LARGE SCALE GENOMIC DNA]</scope>
    <source>
        <strain evidence="9">DSM 20639</strain>
    </source>
</reference>
<gene>
    <name evidence="8" type="primary">yqgN</name>
    <name evidence="8" type="ORF">NCTC10327_01658</name>
    <name evidence="6" type="ORF">R6G71_02955</name>
    <name evidence="7" type="ORF">SAMN05421878_1235</name>
</gene>
<evidence type="ECO:0000256" key="2">
    <source>
        <dbReference type="ARBA" id="ARBA00022741"/>
    </source>
</evidence>
<dbReference type="EC" id="6.3.3.2" evidence="5"/>
<keyword evidence="9" id="KW-1185">Reference proteome</keyword>
<keyword evidence="8" id="KW-0436">Ligase</keyword>
<feature type="binding site" evidence="4">
    <location>
        <begin position="20"/>
        <end position="24"/>
    </location>
    <ligand>
        <name>ATP</name>
        <dbReference type="ChEBI" id="CHEBI:30616"/>
    </ligand>
</feature>
<dbReference type="NCBIfam" id="TIGR02727">
    <property type="entry name" value="MTHFS_bact"/>
    <property type="match status" value="1"/>
</dbReference>
<dbReference type="GO" id="GO:0035999">
    <property type="term" value="P:tetrahydrofolate interconversion"/>
    <property type="evidence" value="ECO:0007669"/>
    <property type="project" value="TreeGrafter"/>
</dbReference>
<dbReference type="PANTHER" id="PTHR23407:SF1">
    <property type="entry name" value="5-FORMYLTETRAHYDROFOLATE CYCLO-LIGASE"/>
    <property type="match status" value="1"/>
</dbReference>
<evidence type="ECO:0000313" key="10">
    <source>
        <dbReference type="Proteomes" id="UP000269974"/>
    </source>
</evidence>
<dbReference type="PIRSF" id="PIRSF006806">
    <property type="entry name" value="FTHF_cligase"/>
    <property type="match status" value="1"/>
</dbReference>
<comment type="catalytic activity">
    <reaction evidence="5">
        <text>(6S)-5-formyl-5,6,7,8-tetrahydrofolate + ATP = (6R)-5,10-methenyltetrahydrofolate + ADP + phosphate</text>
        <dbReference type="Rhea" id="RHEA:10488"/>
        <dbReference type="ChEBI" id="CHEBI:30616"/>
        <dbReference type="ChEBI" id="CHEBI:43474"/>
        <dbReference type="ChEBI" id="CHEBI:57455"/>
        <dbReference type="ChEBI" id="CHEBI:57457"/>
        <dbReference type="ChEBI" id="CHEBI:456216"/>
        <dbReference type="EC" id="6.3.3.2"/>
    </reaction>
</comment>
<evidence type="ECO:0000313" key="8">
    <source>
        <dbReference type="EMBL" id="VDG77037.1"/>
    </source>
</evidence>
<comment type="cofactor">
    <cofactor evidence="5">
        <name>Mg(2+)</name>
        <dbReference type="ChEBI" id="CHEBI:18420"/>
    </cofactor>
</comment>
<dbReference type="EMBL" id="UYIO01000001">
    <property type="protein sequence ID" value="VDG77037.1"/>
    <property type="molecule type" value="Genomic_DNA"/>
</dbReference>
<dbReference type="SUPFAM" id="SSF100950">
    <property type="entry name" value="NagB/RpiA/CoA transferase-like"/>
    <property type="match status" value="1"/>
</dbReference>
<keyword evidence="3 4" id="KW-0067">ATP-binding</keyword>
<dbReference type="InterPro" id="IPR037171">
    <property type="entry name" value="NagB/RpiA_transferase-like"/>
</dbReference>
<dbReference type="InterPro" id="IPR002698">
    <property type="entry name" value="FTHF_cligase"/>
</dbReference>
<dbReference type="InterPro" id="IPR024185">
    <property type="entry name" value="FTHF_cligase-like_sf"/>
</dbReference>
<keyword evidence="5" id="KW-0479">Metal-binding</keyword>
<accession>A0A0K9EUW2</accession>
<dbReference type="Proteomes" id="UP000182744">
    <property type="component" value="Unassembled WGS sequence"/>
</dbReference>
<evidence type="ECO:0000313" key="6">
    <source>
        <dbReference type="EMBL" id="MDY5153010.1"/>
    </source>
</evidence>
<dbReference type="Proteomes" id="UP001273799">
    <property type="component" value="Unassembled WGS sequence"/>
</dbReference>
<dbReference type="GO" id="GO:0046872">
    <property type="term" value="F:metal ion binding"/>
    <property type="evidence" value="ECO:0007669"/>
    <property type="project" value="UniProtKB-KW"/>
</dbReference>
<dbReference type="Gene3D" id="3.40.50.10420">
    <property type="entry name" value="NagB/RpiA/CoA transferase-like"/>
    <property type="match status" value="1"/>
</dbReference>
<comment type="similarity">
    <text evidence="1 5">Belongs to the 5-formyltetrahydrofolate cyclo-ligase family.</text>
</comment>
<reference evidence="6" key="4">
    <citation type="submission" date="2023-10" db="EMBL/GenBank/DDBJ databases">
        <title>Whole Genome based description of the genera Actinobaculum and Actinotignum reveals a complex phylogenetic relationship within the species included in the genus Actinotignum.</title>
        <authorList>
            <person name="Jensen C.S."/>
            <person name="Dargis R."/>
            <person name="Kemp M."/>
            <person name="Christensen J.J."/>
        </authorList>
    </citation>
    <scope>NUCLEOTIDE SEQUENCE</scope>
    <source>
        <strain evidence="6">Actinobaculum_suis_CCUG19206T</strain>
    </source>
</reference>
<dbReference type="OrthoDB" id="3242798at2"/>
<feature type="binding site" evidence="4">
    <location>
        <begin position="148"/>
        <end position="156"/>
    </location>
    <ligand>
        <name>ATP</name>
        <dbReference type="ChEBI" id="CHEBI:30616"/>
    </ligand>
</feature>
<keyword evidence="2 4" id="KW-0547">Nucleotide-binding</keyword>
<dbReference type="PANTHER" id="PTHR23407">
    <property type="entry name" value="ATPASE INHIBITOR/5-FORMYLTETRAHYDROFOLATE CYCLO-LIGASE"/>
    <property type="match status" value="1"/>
</dbReference>
<dbReference type="STRING" id="1657.ACU20_02720"/>
<dbReference type="Proteomes" id="UP000269974">
    <property type="component" value="Unassembled WGS sequence"/>
</dbReference>
<dbReference type="EMBL" id="FNAU01000023">
    <property type="protein sequence ID" value="SDE66733.1"/>
    <property type="molecule type" value="Genomic_DNA"/>
</dbReference>
<proteinExistence type="inferred from homology"/>
<evidence type="ECO:0000256" key="5">
    <source>
        <dbReference type="RuleBase" id="RU361279"/>
    </source>
</evidence>
<name>A0A0K9EUW2_9ACTO</name>
<feature type="binding site" evidence="4">
    <location>
        <position position="69"/>
    </location>
    <ligand>
        <name>substrate</name>
    </ligand>
</feature>
<feature type="binding site" evidence="4">
    <location>
        <position position="64"/>
    </location>
    <ligand>
        <name>substrate</name>
    </ligand>
</feature>
<organism evidence="8 10">
    <name type="scientific">Actinobaculum suis</name>
    <dbReference type="NCBI Taxonomy" id="1657"/>
    <lineage>
        <taxon>Bacteria</taxon>
        <taxon>Bacillati</taxon>
        <taxon>Actinomycetota</taxon>
        <taxon>Actinomycetes</taxon>
        <taxon>Actinomycetales</taxon>
        <taxon>Actinomycetaceae</taxon>
        <taxon>Actinobaculum</taxon>
    </lineage>
</organism>
<reference evidence="8 10" key="3">
    <citation type="submission" date="2018-11" db="EMBL/GenBank/DDBJ databases">
        <authorList>
            <consortium name="Pathogen Informatics"/>
        </authorList>
    </citation>
    <scope>NUCLEOTIDE SEQUENCE [LARGE SCALE GENOMIC DNA]</scope>
    <source>
        <strain evidence="8 10">NCTC10327</strain>
    </source>
</reference>
<dbReference type="PATRIC" id="fig|1657.3.peg.456"/>
<dbReference type="Pfam" id="PF01812">
    <property type="entry name" value="5-FTHF_cyc-lig"/>
    <property type="match status" value="1"/>
</dbReference>
<evidence type="ECO:0000256" key="3">
    <source>
        <dbReference type="ARBA" id="ARBA00022840"/>
    </source>
</evidence>
<dbReference type="GO" id="GO:0009396">
    <property type="term" value="P:folic acid-containing compound biosynthetic process"/>
    <property type="evidence" value="ECO:0007669"/>
    <property type="project" value="TreeGrafter"/>
</dbReference>
<sequence length="204" mass="22467">MTLQKISYPDVSTMELRDAKSALRAKVREARASRGAARLAEAEKGFIAQALDYIGESKVIASYISVNQEPPTLQLCDEIISSGRRLLVPKLGPGLSREWAWYQGREDLSEQAPGRPPAPSGTPLSAEILADVDVVIIPALLVNHDGVRLGQGGGWYDRVLKQVPRNMPVAAMVFPEEFVDFKLPRDENDMPVHTVILPDRVVEL</sequence>
<keyword evidence="5" id="KW-0460">Magnesium</keyword>
<dbReference type="RefSeq" id="WP_049619255.1">
    <property type="nucleotide sequence ID" value="NZ_FNAU01000023.1"/>
</dbReference>
<evidence type="ECO:0000256" key="1">
    <source>
        <dbReference type="ARBA" id="ARBA00010638"/>
    </source>
</evidence>
<dbReference type="EMBL" id="JAWNFU010000001">
    <property type="protein sequence ID" value="MDY5153010.1"/>
    <property type="molecule type" value="Genomic_DNA"/>
</dbReference>
<reference evidence="7" key="1">
    <citation type="submission" date="2016-10" db="EMBL/GenBank/DDBJ databases">
        <authorList>
            <person name="Varghese N."/>
            <person name="Submissions S."/>
        </authorList>
    </citation>
    <scope>NUCLEOTIDE SEQUENCE</scope>
    <source>
        <strain evidence="7">DSM 20639</strain>
    </source>
</reference>
<evidence type="ECO:0000313" key="7">
    <source>
        <dbReference type="EMBL" id="SDE66733.1"/>
    </source>
</evidence>
<evidence type="ECO:0000313" key="9">
    <source>
        <dbReference type="Proteomes" id="UP000182744"/>
    </source>
</evidence>
<dbReference type="GO" id="GO:0005524">
    <property type="term" value="F:ATP binding"/>
    <property type="evidence" value="ECO:0007669"/>
    <property type="project" value="UniProtKB-KW"/>
</dbReference>
<dbReference type="GO" id="GO:0030272">
    <property type="term" value="F:5-formyltetrahydrofolate cyclo-ligase activity"/>
    <property type="evidence" value="ECO:0007669"/>
    <property type="project" value="UniProtKB-EC"/>
</dbReference>